<dbReference type="InterPro" id="IPR000713">
    <property type="entry name" value="Mur_ligase_N"/>
</dbReference>
<dbReference type="Gene3D" id="3.40.1390.10">
    <property type="entry name" value="MurE/MurF, N-terminal domain"/>
    <property type="match status" value="1"/>
</dbReference>
<dbReference type="PANTHER" id="PTHR23135:SF4">
    <property type="entry name" value="UDP-N-ACETYLMURAMOYL-L-ALANYL-D-GLUTAMATE--2,6-DIAMINOPIMELATE LIGASE MURE HOMOLOG, CHLOROPLASTIC"/>
    <property type="match status" value="1"/>
</dbReference>
<dbReference type="GO" id="GO:0051301">
    <property type="term" value="P:cell division"/>
    <property type="evidence" value="ECO:0007669"/>
    <property type="project" value="UniProtKB-KW"/>
</dbReference>
<dbReference type="GO" id="GO:0005524">
    <property type="term" value="F:ATP binding"/>
    <property type="evidence" value="ECO:0007669"/>
    <property type="project" value="UniProtKB-UniRule"/>
</dbReference>
<feature type="domain" description="Mur ligase N-terminal catalytic" evidence="10">
    <location>
        <begin position="60"/>
        <end position="108"/>
    </location>
</feature>
<evidence type="ECO:0000256" key="8">
    <source>
        <dbReference type="HAMAP-Rule" id="MF_00208"/>
    </source>
</evidence>
<dbReference type="PANTHER" id="PTHR23135">
    <property type="entry name" value="MUR LIGASE FAMILY MEMBER"/>
    <property type="match status" value="1"/>
</dbReference>
<comment type="pathway">
    <text evidence="1 8 9">Cell wall biogenesis; peptidoglycan biosynthesis.</text>
</comment>
<feature type="binding site" evidence="8">
    <location>
        <position position="68"/>
    </location>
    <ligand>
        <name>UDP-N-acetyl-alpha-D-muramoyl-L-alanyl-D-glutamate</name>
        <dbReference type="ChEBI" id="CHEBI:83900"/>
    </ligand>
</feature>
<keyword evidence="8" id="KW-0963">Cytoplasm</keyword>
<evidence type="ECO:0000256" key="7">
    <source>
        <dbReference type="ARBA" id="ARBA00023316"/>
    </source>
</evidence>
<dbReference type="Gene3D" id="3.40.1190.10">
    <property type="entry name" value="Mur-like, catalytic domain"/>
    <property type="match status" value="1"/>
</dbReference>
<dbReference type="Gene3D" id="3.90.190.20">
    <property type="entry name" value="Mur ligase, C-terminal domain"/>
    <property type="match status" value="1"/>
</dbReference>
<dbReference type="GO" id="GO:0071555">
    <property type="term" value="P:cell wall organization"/>
    <property type="evidence" value="ECO:0007669"/>
    <property type="project" value="UniProtKB-KW"/>
</dbReference>
<feature type="binding site" evidence="8">
    <location>
        <begin position="148"/>
        <end position="154"/>
    </location>
    <ligand>
        <name>ATP</name>
        <dbReference type="ChEBI" id="CHEBI:30616"/>
    </ligand>
</feature>
<feature type="binding site" evidence="8">
    <location>
        <begin position="190"/>
        <end position="191"/>
    </location>
    <ligand>
        <name>UDP-N-acetyl-alpha-D-muramoyl-L-alanyl-D-glutamate</name>
        <dbReference type="ChEBI" id="CHEBI:83900"/>
    </ligand>
</feature>
<evidence type="ECO:0000256" key="1">
    <source>
        <dbReference type="ARBA" id="ARBA00004752"/>
    </source>
</evidence>
<keyword evidence="8 13" id="KW-0436">Ligase</keyword>
<evidence type="ECO:0000313" key="14">
    <source>
        <dbReference type="Proteomes" id="UP000295008"/>
    </source>
</evidence>
<evidence type="ECO:0000259" key="10">
    <source>
        <dbReference type="Pfam" id="PF01225"/>
    </source>
</evidence>
<evidence type="ECO:0000256" key="3">
    <source>
        <dbReference type="ARBA" id="ARBA00022618"/>
    </source>
</evidence>
<dbReference type="EMBL" id="SLUN01000010">
    <property type="protein sequence ID" value="TCL70119.1"/>
    <property type="molecule type" value="Genomic_DNA"/>
</dbReference>
<dbReference type="Proteomes" id="UP000295008">
    <property type="component" value="Unassembled WGS sequence"/>
</dbReference>
<dbReference type="GO" id="GO:0016881">
    <property type="term" value="F:acid-amino acid ligase activity"/>
    <property type="evidence" value="ECO:0007669"/>
    <property type="project" value="UniProtKB-UniRule"/>
</dbReference>
<dbReference type="SUPFAM" id="SSF53244">
    <property type="entry name" value="MurD-like peptide ligases, peptide-binding domain"/>
    <property type="match status" value="1"/>
</dbReference>
<dbReference type="InterPro" id="IPR035911">
    <property type="entry name" value="MurE/MurF_N"/>
</dbReference>
<evidence type="ECO:0000256" key="9">
    <source>
        <dbReference type="RuleBase" id="RU004135"/>
    </source>
</evidence>
<dbReference type="Pfam" id="PF01225">
    <property type="entry name" value="Mur_ligase"/>
    <property type="match status" value="1"/>
</dbReference>
<dbReference type="InterPro" id="IPR004101">
    <property type="entry name" value="Mur_ligase_C"/>
</dbReference>
<proteinExistence type="inferred from homology"/>
<keyword evidence="8" id="KW-0067">ATP-binding</keyword>
<feature type="binding site" evidence="8">
    <location>
        <position position="225"/>
    </location>
    <ligand>
        <name>UDP-N-acetyl-alpha-D-muramoyl-L-alanyl-D-glutamate</name>
        <dbReference type="ChEBI" id="CHEBI:83900"/>
    </ligand>
</feature>
<feature type="modified residue" description="N6-carboxylysine" evidence="8">
    <location>
        <position position="257"/>
    </location>
</feature>
<protein>
    <recommendedName>
        <fullName evidence="8">UDP-N-acetylmuramyl-tripeptide synthetase</fullName>
        <ecNumber evidence="8">6.3.2.-</ecNumber>
    </recommendedName>
    <alternativeName>
        <fullName evidence="8">UDP-MurNAc-tripeptide synthetase</fullName>
    </alternativeName>
</protein>
<dbReference type="Pfam" id="PF08245">
    <property type="entry name" value="Mur_ligase_M"/>
    <property type="match status" value="1"/>
</dbReference>
<gene>
    <name evidence="8" type="primary">murE</name>
    <name evidence="13" type="ORF">EDC14_1010108</name>
</gene>
<dbReference type="InterPro" id="IPR005761">
    <property type="entry name" value="UDP-N-AcMur-Glu-dNH2Pim_ligase"/>
</dbReference>
<keyword evidence="3 8" id="KW-0132">Cell division</keyword>
<evidence type="ECO:0000256" key="6">
    <source>
        <dbReference type="ARBA" id="ARBA00023306"/>
    </source>
</evidence>
<comment type="caution">
    <text evidence="8">Lacks conserved residue(s) required for the propagation of feature annotation.</text>
</comment>
<comment type="subcellular location">
    <subcellularLocation>
        <location evidence="8 9">Cytoplasm</location>
    </subcellularLocation>
</comment>
<evidence type="ECO:0000259" key="12">
    <source>
        <dbReference type="Pfam" id="PF08245"/>
    </source>
</evidence>
<dbReference type="GO" id="GO:0008360">
    <property type="term" value="P:regulation of cell shape"/>
    <property type="evidence" value="ECO:0007669"/>
    <property type="project" value="UniProtKB-KW"/>
</dbReference>
<keyword evidence="8" id="KW-0547">Nucleotide-binding</keyword>
<dbReference type="InterPro" id="IPR036565">
    <property type="entry name" value="Mur-like_cat_sf"/>
</dbReference>
<reference evidence="13 14" key="1">
    <citation type="submission" date="2019-03" db="EMBL/GenBank/DDBJ databases">
        <title>Genomic Encyclopedia of Type Strains, Phase IV (KMG-IV): sequencing the most valuable type-strain genomes for metagenomic binning, comparative biology and taxonomic classification.</title>
        <authorList>
            <person name="Goeker M."/>
        </authorList>
    </citation>
    <scope>NUCLEOTIDE SEQUENCE [LARGE SCALE GENOMIC DNA]</scope>
    <source>
        <strain evidence="13 14">LX-B</strain>
    </source>
</reference>
<evidence type="ECO:0000256" key="4">
    <source>
        <dbReference type="ARBA" id="ARBA00022960"/>
    </source>
</evidence>
<keyword evidence="5 8" id="KW-0573">Peptidoglycan synthesis</keyword>
<feature type="domain" description="Mur ligase central" evidence="12">
    <location>
        <begin position="146"/>
        <end position="350"/>
    </location>
</feature>
<dbReference type="GO" id="GO:0000287">
    <property type="term" value="F:magnesium ion binding"/>
    <property type="evidence" value="ECO:0007669"/>
    <property type="project" value="UniProtKB-UniRule"/>
</dbReference>
<evidence type="ECO:0000313" key="13">
    <source>
        <dbReference type="EMBL" id="TCL70119.1"/>
    </source>
</evidence>
<evidence type="ECO:0000259" key="11">
    <source>
        <dbReference type="Pfam" id="PF02875"/>
    </source>
</evidence>
<comment type="similarity">
    <text evidence="2 8">Belongs to the MurCDEF family. MurE subfamily.</text>
</comment>
<dbReference type="HAMAP" id="MF_00208">
    <property type="entry name" value="MurE"/>
    <property type="match status" value="1"/>
</dbReference>
<dbReference type="NCBIfam" id="TIGR01085">
    <property type="entry name" value="murE"/>
    <property type="match status" value="1"/>
</dbReference>
<comment type="caution">
    <text evidence="13">The sequence shown here is derived from an EMBL/GenBank/DDBJ whole genome shotgun (WGS) entry which is preliminary data.</text>
</comment>
<keyword evidence="8" id="KW-0460">Magnesium</keyword>
<name>A0A4R1RUN7_HYDET</name>
<organism evidence="13 14">
    <name type="scientific">Hydrogenispora ethanolica</name>
    <dbReference type="NCBI Taxonomy" id="1082276"/>
    <lineage>
        <taxon>Bacteria</taxon>
        <taxon>Bacillati</taxon>
        <taxon>Bacillota</taxon>
        <taxon>Hydrogenispora</taxon>
    </lineage>
</organism>
<comment type="PTM">
    <text evidence="8">Carboxylation is probably crucial for Mg(2+) binding and, consequently, for the gamma-phosphate positioning of ATP.</text>
</comment>
<feature type="domain" description="Mur ligase C-terminal" evidence="11">
    <location>
        <begin position="372"/>
        <end position="500"/>
    </location>
</feature>
<evidence type="ECO:0000256" key="5">
    <source>
        <dbReference type="ARBA" id="ARBA00022984"/>
    </source>
</evidence>
<dbReference type="EC" id="6.3.2.-" evidence="8"/>
<dbReference type="Pfam" id="PF02875">
    <property type="entry name" value="Mur_ligase_C"/>
    <property type="match status" value="1"/>
</dbReference>
<dbReference type="NCBIfam" id="NF001126">
    <property type="entry name" value="PRK00139.1-4"/>
    <property type="match status" value="1"/>
</dbReference>
<dbReference type="InterPro" id="IPR013221">
    <property type="entry name" value="Mur_ligase_cen"/>
</dbReference>
<dbReference type="AlphaFoldDB" id="A0A4R1RUN7"/>
<evidence type="ECO:0000256" key="2">
    <source>
        <dbReference type="ARBA" id="ARBA00005898"/>
    </source>
</evidence>
<dbReference type="SUPFAM" id="SSF53623">
    <property type="entry name" value="MurD-like peptide ligases, catalytic domain"/>
    <property type="match status" value="1"/>
</dbReference>
<keyword evidence="6 8" id="KW-0131">Cell cycle</keyword>
<dbReference type="GO" id="GO:0005737">
    <property type="term" value="C:cytoplasm"/>
    <property type="evidence" value="ECO:0007669"/>
    <property type="project" value="UniProtKB-SubCell"/>
</dbReference>
<keyword evidence="4 8" id="KW-0133">Cell shape</keyword>
<accession>A0A4R1RUN7</accession>
<feature type="binding site" evidence="8">
    <location>
        <position position="217"/>
    </location>
    <ligand>
        <name>UDP-N-acetyl-alpha-D-muramoyl-L-alanyl-D-glutamate</name>
        <dbReference type="ChEBI" id="CHEBI:83900"/>
    </ligand>
</feature>
<dbReference type="InterPro" id="IPR036615">
    <property type="entry name" value="Mur_ligase_C_dom_sf"/>
</dbReference>
<keyword evidence="14" id="KW-1185">Reference proteome</keyword>
<dbReference type="GO" id="GO:0009252">
    <property type="term" value="P:peptidoglycan biosynthetic process"/>
    <property type="evidence" value="ECO:0007669"/>
    <property type="project" value="UniProtKB-UniRule"/>
</dbReference>
<dbReference type="SUPFAM" id="SSF63418">
    <property type="entry name" value="MurE/MurF N-terminal domain"/>
    <property type="match status" value="1"/>
</dbReference>
<keyword evidence="7 8" id="KW-0961">Cell wall biogenesis/degradation</keyword>
<comment type="cofactor">
    <cofactor evidence="8">
        <name>Mg(2+)</name>
        <dbReference type="ChEBI" id="CHEBI:18420"/>
    </cofactor>
</comment>
<sequence>MWGPAQSPQGRLQPENNCIVWRLFKKNMLSDGERGEWGAGMKLGELARIVAVPEGCREMEITGLANDSRKVRPGDLFFAVHGYKTDGLLYLDEAIRKGAVAAVTEGPVERETPIPLLAAERIREAEGLAAARFYGEPSRKLRMIGVTGTNGKTTVAHLIKHILAAAEVPTGLIGTVWIENGAMLESSERTTPDAIDLQRTLATMVANGMQAVAMEVSSHALALQRVTGTEYDAAVLTNITHDHFDFHKDYQSYLESKSILFRNLYPYGKPDKYAVLNREDPSWPMLKELCQVPVYDYGAGPEAMVRLIRTDRQERQSLLTLELCGRECRIATSLPGRFNRYNILAAVAVAWREGVPLPAIAAAVPRFPGVPGRYQEVRCGQPFRVMVDFAHNPAALESILEMAREQCSGRRIIVFGCEGEKDRLKRPLMGRIAVQNADIPILTSDNLYHEDIGQIFEDVQRGMGEEERRALIVEPDRRNAIRKALELAQPGDFVIVAGKGHEQYLVRGSVYQPFSDVQILQELLAEGASPPCPPSLPLQ</sequence>
<dbReference type="UniPathway" id="UPA00219"/>
<comment type="function">
    <text evidence="8">Catalyzes the addition of an amino acid to the nucleotide precursor UDP-N-acetylmuramoyl-L-alanyl-D-glutamate (UMAG) in the biosynthesis of bacterial cell-wall peptidoglycan.</text>
</comment>